<dbReference type="Proteomes" id="UP000054166">
    <property type="component" value="Unassembled WGS sequence"/>
</dbReference>
<reference evidence="1 2" key="1">
    <citation type="submission" date="2014-04" db="EMBL/GenBank/DDBJ databases">
        <authorList>
            <consortium name="DOE Joint Genome Institute"/>
            <person name="Kuo A."/>
            <person name="Tarkka M."/>
            <person name="Buscot F."/>
            <person name="Kohler A."/>
            <person name="Nagy L.G."/>
            <person name="Floudas D."/>
            <person name="Copeland A."/>
            <person name="Barry K.W."/>
            <person name="Cichocki N."/>
            <person name="Veneault-Fourrey C."/>
            <person name="LaButti K."/>
            <person name="Lindquist E.A."/>
            <person name="Lipzen A."/>
            <person name="Lundell T."/>
            <person name="Morin E."/>
            <person name="Murat C."/>
            <person name="Sun H."/>
            <person name="Tunlid A."/>
            <person name="Henrissat B."/>
            <person name="Grigoriev I.V."/>
            <person name="Hibbett D.S."/>
            <person name="Martin F."/>
            <person name="Nordberg H.P."/>
            <person name="Cantor M.N."/>
            <person name="Hua S.X."/>
        </authorList>
    </citation>
    <scope>NUCLEOTIDE SEQUENCE [LARGE SCALE GENOMIC DNA]</scope>
    <source>
        <strain evidence="1 2">F 1598</strain>
    </source>
</reference>
<name>A0A0C3CCN8_PILCF</name>
<keyword evidence="2" id="KW-1185">Reference proteome</keyword>
<evidence type="ECO:0000313" key="2">
    <source>
        <dbReference type="Proteomes" id="UP000054166"/>
    </source>
</evidence>
<evidence type="ECO:0000313" key="1">
    <source>
        <dbReference type="EMBL" id="KIM87452.1"/>
    </source>
</evidence>
<proteinExistence type="predicted"/>
<dbReference type="EMBL" id="KN832979">
    <property type="protein sequence ID" value="KIM87452.1"/>
    <property type="molecule type" value="Genomic_DNA"/>
</dbReference>
<dbReference type="InParanoid" id="A0A0C3CCN8"/>
<accession>A0A0C3CCN8</accession>
<reference evidence="2" key="2">
    <citation type="submission" date="2015-01" db="EMBL/GenBank/DDBJ databases">
        <title>Evolutionary Origins and Diversification of the Mycorrhizal Mutualists.</title>
        <authorList>
            <consortium name="DOE Joint Genome Institute"/>
            <consortium name="Mycorrhizal Genomics Consortium"/>
            <person name="Kohler A."/>
            <person name="Kuo A."/>
            <person name="Nagy L.G."/>
            <person name="Floudas D."/>
            <person name="Copeland A."/>
            <person name="Barry K.W."/>
            <person name="Cichocki N."/>
            <person name="Veneault-Fourrey C."/>
            <person name="LaButti K."/>
            <person name="Lindquist E.A."/>
            <person name="Lipzen A."/>
            <person name="Lundell T."/>
            <person name="Morin E."/>
            <person name="Murat C."/>
            <person name="Riley R."/>
            <person name="Ohm R."/>
            <person name="Sun H."/>
            <person name="Tunlid A."/>
            <person name="Henrissat B."/>
            <person name="Grigoriev I.V."/>
            <person name="Hibbett D.S."/>
            <person name="Martin F."/>
        </authorList>
    </citation>
    <scope>NUCLEOTIDE SEQUENCE [LARGE SCALE GENOMIC DNA]</scope>
    <source>
        <strain evidence="2">F 1598</strain>
    </source>
</reference>
<gene>
    <name evidence="1" type="ORF">PILCRDRAFT_814976</name>
</gene>
<organism evidence="1 2">
    <name type="scientific">Piloderma croceum (strain F 1598)</name>
    <dbReference type="NCBI Taxonomy" id="765440"/>
    <lineage>
        <taxon>Eukaryota</taxon>
        <taxon>Fungi</taxon>
        <taxon>Dikarya</taxon>
        <taxon>Basidiomycota</taxon>
        <taxon>Agaricomycotina</taxon>
        <taxon>Agaricomycetes</taxon>
        <taxon>Agaricomycetidae</taxon>
        <taxon>Atheliales</taxon>
        <taxon>Atheliaceae</taxon>
        <taxon>Piloderma</taxon>
    </lineage>
</organism>
<protein>
    <submittedName>
        <fullName evidence="1">Uncharacterized protein</fullName>
    </submittedName>
</protein>
<sequence>MSISSCSGSCNTICSGFSPPFAFLVFGTFRSLRLDFTTANTVTEGGGSVTPSSDIKMSVLAAMSVSLPRLRVC</sequence>
<dbReference type="HOGENOM" id="CLU_2711674_0_0_1"/>
<dbReference type="AlphaFoldDB" id="A0A0C3CCN8"/>
<feature type="non-terminal residue" evidence="1">
    <location>
        <position position="73"/>
    </location>
</feature>